<dbReference type="EMBL" id="MN739154">
    <property type="protein sequence ID" value="QHS90953.1"/>
    <property type="molecule type" value="Genomic_DNA"/>
</dbReference>
<proteinExistence type="predicted"/>
<name>A0A6C0BHY8_9ZZZZ</name>
<sequence length="89" mass="9582">MSPTIYASSLLTQRKQASAQSGSFLNRINNPINPNTGYAPALGIYDDSIMANIRNGQMKFYRKGGGVFLVNNGCPCQPQVSAPNECPTN</sequence>
<evidence type="ECO:0000313" key="1">
    <source>
        <dbReference type="EMBL" id="QHS90953.1"/>
    </source>
</evidence>
<organism evidence="1">
    <name type="scientific">viral metagenome</name>
    <dbReference type="NCBI Taxonomy" id="1070528"/>
    <lineage>
        <taxon>unclassified sequences</taxon>
        <taxon>metagenomes</taxon>
        <taxon>organismal metagenomes</taxon>
    </lineage>
</organism>
<protein>
    <submittedName>
        <fullName evidence="1">Uncharacterized protein</fullName>
    </submittedName>
</protein>
<accession>A0A6C0BHY8</accession>
<dbReference type="AlphaFoldDB" id="A0A6C0BHY8"/>
<reference evidence="1" key="1">
    <citation type="journal article" date="2020" name="Nature">
        <title>Giant virus diversity and host interactions through global metagenomics.</title>
        <authorList>
            <person name="Schulz F."/>
            <person name="Roux S."/>
            <person name="Paez-Espino D."/>
            <person name="Jungbluth S."/>
            <person name="Walsh D.A."/>
            <person name="Denef V.J."/>
            <person name="McMahon K.D."/>
            <person name="Konstantinidis K.T."/>
            <person name="Eloe-Fadrosh E.A."/>
            <person name="Kyrpides N.C."/>
            <person name="Woyke T."/>
        </authorList>
    </citation>
    <scope>NUCLEOTIDE SEQUENCE</scope>
    <source>
        <strain evidence="1">GVMAG-M-3300013004-44</strain>
    </source>
</reference>